<evidence type="ECO:0000256" key="1">
    <source>
        <dbReference type="SAM" id="Phobius"/>
    </source>
</evidence>
<dbReference type="Proteomes" id="UP001341840">
    <property type="component" value="Unassembled WGS sequence"/>
</dbReference>
<comment type="caution">
    <text evidence="2">The sequence shown here is derived from an EMBL/GenBank/DDBJ whole genome shotgun (WGS) entry which is preliminary data.</text>
</comment>
<gene>
    <name evidence="2" type="ORF">PIB30_090358</name>
</gene>
<organism evidence="2 3">
    <name type="scientific">Stylosanthes scabra</name>
    <dbReference type="NCBI Taxonomy" id="79078"/>
    <lineage>
        <taxon>Eukaryota</taxon>
        <taxon>Viridiplantae</taxon>
        <taxon>Streptophyta</taxon>
        <taxon>Embryophyta</taxon>
        <taxon>Tracheophyta</taxon>
        <taxon>Spermatophyta</taxon>
        <taxon>Magnoliopsida</taxon>
        <taxon>eudicotyledons</taxon>
        <taxon>Gunneridae</taxon>
        <taxon>Pentapetalae</taxon>
        <taxon>rosids</taxon>
        <taxon>fabids</taxon>
        <taxon>Fabales</taxon>
        <taxon>Fabaceae</taxon>
        <taxon>Papilionoideae</taxon>
        <taxon>50 kb inversion clade</taxon>
        <taxon>dalbergioids sensu lato</taxon>
        <taxon>Dalbergieae</taxon>
        <taxon>Pterocarpus clade</taxon>
        <taxon>Stylosanthes</taxon>
    </lineage>
</organism>
<feature type="transmembrane region" description="Helical" evidence="1">
    <location>
        <begin position="62"/>
        <end position="83"/>
    </location>
</feature>
<protein>
    <submittedName>
        <fullName evidence="2">Uncharacterized protein</fullName>
    </submittedName>
</protein>
<evidence type="ECO:0000313" key="3">
    <source>
        <dbReference type="Proteomes" id="UP001341840"/>
    </source>
</evidence>
<evidence type="ECO:0000313" key="2">
    <source>
        <dbReference type="EMBL" id="MED6164466.1"/>
    </source>
</evidence>
<name>A0ABU6UTK0_9FABA</name>
<sequence>MSSPSSDSSRIFWGCVYYDVHQEYSFFRWADIDSEPFVAELGKLGRKVELLKLKASVANRRLNLAIVIGIVGWMLCFIIWFIINGSCLCSGRFLSN</sequence>
<keyword evidence="3" id="KW-1185">Reference proteome</keyword>
<reference evidence="2 3" key="1">
    <citation type="journal article" date="2023" name="Plants (Basel)">
        <title>Bridging the Gap: Combining Genomics and Transcriptomics Approaches to Understand Stylosanthes scabra, an Orphan Legume from the Brazilian Caatinga.</title>
        <authorList>
            <person name="Ferreira-Neto J.R.C."/>
            <person name="da Silva M.D."/>
            <person name="Binneck E."/>
            <person name="de Melo N.F."/>
            <person name="da Silva R.H."/>
            <person name="de Melo A.L.T.M."/>
            <person name="Pandolfi V."/>
            <person name="Bustamante F.O."/>
            <person name="Brasileiro-Vidal A.C."/>
            <person name="Benko-Iseppon A.M."/>
        </authorList>
    </citation>
    <scope>NUCLEOTIDE SEQUENCE [LARGE SCALE GENOMIC DNA]</scope>
    <source>
        <tissue evidence="2">Leaves</tissue>
    </source>
</reference>
<keyword evidence="1" id="KW-0812">Transmembrane</keyword>
<keyword evidence="1" id="KW-1133">Transmembrane helix</keyword>
<keyword evidence="1" id="KW-0472">Membrane</keyword>
<accession>A0ABU6UTK0</accession>
<dbReference type="EMBL" id="JASCZI010122569">
    <property type="protein sequence ID" value="MED6164466.1"/>
    <property type="molecule type" value="Genomic_DNA"/>
</dbReference>
<proteinExistence type="predicted"/>